<gene>
    <name evidence="9" type="ORF">HDF22_000998</name>
    <name evidence="8" type="ORF">HDF23_002941</name>
</gene>
<keyword evidence="5 9" id="KW-0012">Acyltransferase</keyword>
<reference evidence="10 11" key="1">
    <citation type="submission" date="2020-08" db="EMBL/GenBank/DDBJ databases">
        <title>Genomic Encyclopedia of Type Strains, Phase IV (KMG-V): Genome sequencing to study the core and pangenomes of soil and plant-associated prokaryotes.</title>
        <authorList>
            <person name="Whitman W."/>
        </authorList>
    </citation>
    <scope>NUCLEOTIDE SEQUENCE [LARGE SCALE GENOMIC DNA]</scope>
    <source>
        <strain evidence="8 10">ANJLi2</strain>
        <strain evidence="9 11">MP601</strain>
    </source>
</reference>
<keyword evidence="6" id="KW-0472">Membrane</keyword>
<protein>
    <submittedName>
        <fullName evidence="9">1-acyl-sn-glycerol-3-phosphate acyltransferase</fullName>
        <ecNumber evidence="9">2.3.1.51</ecNumber>
    </submittedName>
</protein>
<dbReference type="Pfam" id="PF01553">
    <property type="entry name" value="Acyltransferase"/>
    <property type="match status" value="1"/>
</dbReference>
<dbReference type="PANTHER" id="PTHR10434">
    <property type="entry name" value="1-ACYL-SN-GLYCEROL-3-PHOSPHATE ACYLTRANSFERASE"/>
    <property type="match status" value="1"/>
</dbReference>
<evidence type="ECO:0000256" key="3">
    <source>
        <dbReference type="ARBA" id="ARBA00022679"/>
    </source>
</evidence>
<dbReference type="InterPro" id="IPR002123">
    <property type="entry name" value="Plipid/glycerol_acylTrfase"/>
</dbReference>
<evidence type="ECO:0000259" key="7">
    <source>
        <dbReference type="SMART" id="SM00563"/>
    </source>
</evidence>
<keyword evidence="10" id="KW-1185">Reference proteome</keyword>
<dbReference type="RefSeq" id="WP_076374293.1">
    <property type="nucleotide sequence ID" value="NZ_FTMG01000008.1"/>
</dbReference>
<proteinExistence type="predicted"/>
<dbReference type="STRING" id="354630.SAMN05421821_1089"/>
<evidence type="ECO:0000313" key="11">
    <source>
        <dbReference type="Proteomes" id="UP000548326"/>
    </source>
</evidence>
<keyword evidence="2" id="KW-0444">Lipid biosynthesis</keyword>
<accession>A0A1N7BGY8</accession>
<dbReference type="Proteomes" id="UP000548326">
    <property type="component" value="Unassembled WGS sequence"/>
</dbReference>
<dbReference type="EC" id="2.3.1.51" evidence="9"/>
<dbReference type="EMBL" id="JACHCA010000002">
    <property type="protein sequence ID" value="MBB6126893.1"/>
    <property type="molecule type" value="Genomic_DNA"/>
</dbReference>
<dbReference type="CDD" id="cd07989">
    <property type="entry name" value="LPLAT_AGPAT-like"/>
    <property type="match status" value="1"/>
</dbReference>
<dbReference type="PANTHER" id="PTHR10434:SF64">
    <property type="entry name" value="1-ACYL-SN-GLYCEROL-3-PHOSPHATE ACYLTRANSFERASE-RELATED"/>
    <property type="match status" value="1"/>
</dbReference>
<keyword evidence="4" id="KW-0443">Lipid metabolism</keyword>
<evidence type="ECO:0000256" key="2">
    <source>
        <dbReference type="ARBA" id="ARBA00022516"/>
    </source>
</evidence>
<comment type="caution">
    <text evidence="9">The sequence shown here is derived from an EMBL/GenBank/DDBJ whole genome shotgun (WGS) entry which is preliminary data.</text>
</comment>
<evidence type="ECO:0000313" key="9">
    <source>
        <dbReference type="EMBL" id="MBB6126893.1"/>
    </source>
</evidence>
<dbReference type="SMART" id="SM00563">
    <property type="entry name" value="PlsC"/>
    <property type="match status" value="1"/>
</dbReference>
<keyword evidence="3 9" id="KW-0808">Transferase</keyword>
<sequence>MKLIIKRIHTQFYKTSVTFFFILCFPILYLLSKSPKLYKYINKFRQIIALISSACSGIFYRATYEAPIDWNKTYVICPNHTSNLDVLAISTNLHNNHCFMAKEELKAYFVLNFFFKTIDITVNRESKISSFRAFKVAAERLKNGVSVVIFPEGTIPDNHPPALHPFKNGPFRLAIEMKVPIIPITSLDTWKVLWDTGKEFGSRPGICDIFVHKPIETAHLTLDDADALRDEVYAIIKQKLLQA</sequence>
<evidence type="ECO:0000313" key="8">
    <source>
        <dbReference type="EMBL" id="MBB6110185.1"/>
    </source>
</evidence>
<evidence type="ECO:0000313" key="10">
    <source>
        <dbReference type="Proteomes" id="UP000541583"/>
    </source>
</evidence>
<organism evidence="9 11">
    <name type="scientific">Mucilaginibacter lappiensis</name>
    <dbReference type="NCBI Taxonomy" id="354630"/>
    <lineage>
        <taxon>Bacteria</taxon>
        <taxon>Pseudomonadati</taxon>
        <taxon>Bacteroidota</taxon>
        <taxon>Sphingobacteriia</taxon>
        <taxon>Sphingobacteriales</taxon>
        <taxon>Sphingobacteriaceae</taxon>
        <taxon>Mucilaginibacter</taxon>
    </lineage>
</organism>
<evidence type="ECO:0000256" key="1">
    <source>
        <dbReference type="ARBA" id="ARBA00005189"/>
    </source>
</evidence>
<feature type="domain" description="Phospholipid/glycerol acyltransferase" evidence="7">
    <location>
        <begin position="74"/>
        <end position="189"/>
    </location>
</feature>
<keyword evidence="6" id="KW-1133">Transmembrane helix</keyword>
<dbReference type="Proteomes" id="UP000541583">
    <property type="component" value="Unassembled WGS sequence"/>
</dbReference>
<comment type="pathway">
    <text evidence="1">Lipid metabolism.</text>
</comment>
<evidence type="ECO:0000256" key="5">
    <source>
        <dbReference type="ARBA" id="ARBA00023315"/>
    </source>
</evidence>
<dbReference type="OrthoDB" id="9803035at2"/>
<dbReference type="GO" id="GO:0006654">
    <property type="term" value="P:phosphatidic acid biosynthetic process"/>
    <property type="evidence" value="ECO:0007669"/>
    <property type="project" value="TreeGrafter"/>
</dbReference>
<feature type="transmembrane region" description="Helical" evidence="6">
    <location>
        <begin position="12"/>
        <end position="32"/>
    </location>
</feature>
<dbReference type="SUPFAM" id="SSF69593">
    <property type="entry name" value="Glycerol-3-phosphate (1)-acyltransferase"/>
    <property type="match status" value="1"/>
</dbReference>
<name>A0A1N7BGY8_9SPHI</name>
<dbReference type="AlphaFoldDB" id="A0A1N7BGY8"/>
<evidence type="ECO:0000256" key="4">
    <source>
        <dbReference type="ARBA" id="ARBA00023098"/>
    </source>
</evidence>
<keyword evidence="6" id="KW-0812">Transmembrane</keyword>
<evidence type="ECO:0000256" key="6">
    <source>
        <dbReference type="SAM" id="Phobius"/>
    </source>
</evidence>
<dbReference type="EMBL" id="JACHCB010000006">
    <property type="protein sequence ID" value="MBB6110185.1"/>
    <property type="molecule type" value="Genomic_DNA"/>
</dbReference>
<dbReference type="GO" id="GO:0003841">
    <property type="term" value="F:1-acylglycerol-3-phosphate O-acyltransferase activity"/>
    <property type="evidence" value="ECO:0007669"/>
    <property type="project" value="UniProtKB-EC"/>
</dbReference>